<dbReference type="Pfam" id="PF13612">
    <property type="entry name" value="DDE_Tnp_1_3"/>
    <property type="match status" value="1"/>
</dbReference>
<accession>A0A2A5T5K1</accession>
<keyword evidence="3" id="KW-1185">Reference proteome</keyword>
<gene>
    <name evidence="2" type="ORF">BTN49_0374</name>
</gene>
<evidence type="ECO:0000313" key="3">
    <source>
        <dbReference type="Proteomes" id="UP000219020"/>
    </source>
</evidence>
<dbReference type="AlphaFoldDB" id="A0A2A5T5K1"/>
<sequence>MALNFTYAQLARGIISVKVTTANVDDKKPVPAMTDNLLGSLYGDKGYISSSFEKMIHYRRQSLIN</sequence>
<evidence type="ECO:0000259" key="1">
    <source>
        <dbReference type="Pfam" id="PF13612"/>
    </source>
</evidence>
<dbReference type="Proteomes" id="UP000219020">
    <property type="component" value="Unassembled WGS sequence"/>
</dbReference>
<organism evidence="2 3">
    <name type="scientific">Candidatus Enterovibrio escicola</name>
    <dbReference type="NCBI Taxonomy" id="1927127"/>
    <lineage>
        <taxon>Bacteria</taxon>
        <taxon>Pseudomonadati</taxon>
        <taxon>Pseudomonadota</taxon>
        <taxon>Gammaproteobacteria</taxon>
        <taxon>Vibrionales</taxon>
        <taxon>Vibrionaceae</taxon>
        <taxon>Enterovibrio</taxon>
    </lineage>
</organism>
<proteinExistence type="predicted"/>
<feature type="domain" description="Transposase DDE" evidence="1">
    <location>
        <begin position="13"/>
        <end position="59"/>
    </location>
</feature>
<dbReference type="EMBL" id="NBYY01000009">
    <property type="protein sequence ID" value="PCS23411.1"/>
    <property type="molecule type" value="Genomic_DNA"/>
</dbReference>
<protein>
    <submittedName>
        <fullName evidence="2">Mobile element protein</fullName>
    </submittedName>
</protein>
<reference evidence="3" key="1">
    <citation type="submission" date="2017-04" db="EMBL/GenBank/DDBJ databases">
        <title>Genome evolution of the luminous symbionts of deep sea anglerfish.</title>
        <authorList>
            <person name="Hendry T.A."/>
        </authorList>
    </citation>
    <scope>NUCLEOTIDE SEQUENCE [LARGE SCALE GENOMIC DNA]</scope>
</reference>
<dbReference type="InterPro" id="IPR025668">
    <property type="entry name" value="Tnp_DDE_dom"/>
</dbReference>
<name>A0A2A5T5K1_9GAMM</name>
<comment type="caution">
    <text evidence="2">The sequence shown here is derived from an EMBL/GenBank/DDBJ whole genome shotgun (WGS) entry which is preliminary data.</text>
</comment>
<evidence type="ECO:0000313" key="2">
    <source>
        <dbReference type="EMBL" id="PCS23411.1"/>
    </source>
</evidence>